<dbReference type="EMBL" id="BSNF01000006">
    <property type="protein sequence ID" value="GLQ06618.1"/>
    <property type="molecule type" value="Genomic_DNA"/>
</dbReference>
<dbReference type="Pfam" id="PF00455">
    <property type="entry name" value="DeoRC"/>
    <property type="match status" value="1"/>
</dbReference>
<dbReference type="SUPFAM" id="SSF100950">
    <property type="entry name" value="NagB/RpiA/CoA transferase-like"/>
    <property type="match status" value="1"/>
</dbReference>
<dbReference type="PROSITE" id="PS00141">
    <property type="entry name" value="ASP_PROTEASE"/>
    <property type="match status" value="1"/>
</dbReference>
<dbReference type="Proteomes" id="UP001161409">
    <property type="component" value="Unassembled WGS sequence"/>
</dbReference>
<reference evidence="7" key="2">
    <citation type="submission" date="2023-01" db="EMBL/GenBank/DDBJ databases">
        <title>Draft genome sequence of Sneathiella chinensis strain NBRC 103408.</title>
        <authorList>
            <person name="Sun Q."/>
            <person name="Mori K."/>
        </authorList>
    </citation>
    <scope>NUCLEOTIDE SEQUENCE</scope>
    <source>
        <strain evidence="7">NBRC 103408</strain>
    </source>
</reference>
<dbReference type="InterPro" id="IPR037171">
    <property type="entry name" value="NagB/RpiA_transferase-like"/>
</dbReference>
<proteinExistence type="predicted"/>
<protein>
    <submittedName>
        <fullName evidence="7">DeoR family transcriptional regulator</fullName>
    </submittedName>
</protein>
<evidence type="ECO:0000259" key="6">
    <source>
        <dbReference type="PROSITE" id="PS51000"/>
    </source>
</evidence>
<keyword evidence="4" id="KW-0804">Transcription</keyword>
<dbReference type="InterPro" id="IPR018356">
    <property type="entry name" value="Tscrpt_reg_HTH_DeoR_CS"/>
</dbReference>
<feature type="region of interest" description="Disordered" evidence="5">
    <location>
        <begin position="55"/>
        <end position="75"/>
    </location>
</feature>
<evidence type="ECO:0000313" key="8">
    <source>
        <dbReference type="Proteomes" id="UP001161409"/>
    </source>
</evidence>
<keyword evidence="8" id="KW-1185">Reference proteome</keyword>
<sequence length="254" mass="27518">MLAEERYFLIMRELSRFGAVTIRDLSDRFGMSRETVRRDISHLAEQGKLTQIRGGALSPSRKEPDLEERLKSSPEGKRAIGRHVAGLIPDGASVLLDSGSTTLAVAEALLDHKDLKILTNDMRICLLLGRVPGNEAALLGGRLASFEDSVGGWDTVDMLSRYSVDYGVIGVAALSAEPAVMTFDREGAALREAMIRSARIPVIVADHSKFGGVADCRIRGAEKVAYLVTDQAPGSDMRAALDRLPAELIVTERS</sequence>
<dbReference type="RefSeq" id="WP_169560767.1">
    <property type="nucleotide sequence ID" value="NZ_BSNF01000006.1"/>
</dbReference>
<accession>A0ABQ5U5W4</accession>
<dbReference type="PROSITE" id="PS00894">
    <property type="entry name" value="HTH_DEOR_1"/>
    <property type="match status" value="1"/>
</dbReference>
<comment type="caution">
    <text evidence="7">The sequence shown here is derived from an EMBL/GenBank/DDBJ whole genome shotgun (WGS) entry which is preliminary data.</text>
</comment>
<dbReference type="Pfam" id="PF08220">
    <property type="entry name" value="HTH_DeoR"/>
    <property type="match status" value="1"/>
</dbReference>
<dbReference type="InterPro" id="IPR001969">
    <property type="entry name" value="Aspartic_peptidase_AS"/>
</dbReference>
<dbReference type="InterPro" id="IPR036390">
    <property type="entry name" value="WH_DNA-bd_sf"/>
</dbReference>
<dbReference type="PANTHER" id="PTHR30363:SF4">
    <property type="entry name" value="GLYCEROL-3-PHOSPHATE REGULON REPRESSOR"/>
    <property type="match status" value="1"/>
</dbReference>
<dbReference type="InterPro" id="IPR036388">
    <property type="entry name" value="WH-like_DNA-bd_sf"/>
</dbReference>
<feature type="compositionally biased region" description="Basic and acidic residues" evidence="5">
    <location>
        <begin position="60"/>
        <end position="75"/>
    </location>
</feature>
<organism evidence="7 8">
    <name type="scientific">Sneathiella chinensis</name>
    <dbReference type="NCBI Taxonomy" id="349750"/>
    <lineage>
        <taxon>Bacteria</taxon>
        <taxon>Pseudomonadati</taxon>
        <taxon>Pseudomonadota</taxon>
        <taxon>Alphaproteobacteria</taxon>
        <taxon>Sneathiellales</taxon>
        <taxon>Sneathiellaceae</taxon>
        <taxon>Sneathiella</taxon>
    </lineage>
</organism>
<keyword evidence="1" id="KW-0678">Repressor</keyword>
<feature type="domain" description="HTH deoR-type" evidence="6">
    <location>
        <begin position="3"/>
        <end position="58"/>
    </location>
</feature>
<evidence type="ECO:0000256" key="4">
    <source>
        <dbReference type="ARBA" id="ARBA00023163"/>
    </source>
</evidence>
<evidence type="ECO:0000256" key="2">
    <source>
        <dbReference type="ARBA" id="ARBA00023015"/>
    </source>
</evidence>
<gene>
    <name evidence="7" type="ORF">GCM10007924_18390</name>
</gene>
<dbReference type="PROSITE" id="PS51000">
    <property type="entry name" value="HTH_DEOR_2"/>
    <property type="match status" value="1"/>
</dbReference>
<evidence type="ECO:0000256" key="3">
    <source>
        <dbReference type="ARBA" id="ARBA00023125"/>
    </source>
</evidence>
<name>A0ABQ5U5W4_9PROT</name>
<evidence type="ECO:0000313" key="7">
    <source>
        <dbReference type="EMBL" id="GLQ06618.1"/>
    </source>
</evidence>
<keyword evidence="3" id="KW-0238">DNA-binding</keyword>
<dbReference type="SMART" id="SM00420">
    <property type="entry name" value="HTH_DEOR"/>
    <property type="match status" value="1"/>
</dbReference>
<evidence type="ECO:0000256" key="1">
    <source>
        <dbReference type="ARBA" id="ARBA00022491"/>
    </source>
</evidence>
<dbReference type="InterPro" id="IPR050313">
    <property type="entry name" value="Carb_Metab_HTH_regulators"/>
</dbReference>
<reference evidence="7" key="1">
    <citation type="journal article" date="2014" name="Int. J. Syst. Evol. Microbiol.">
        <title>Complete genome of a new Firmicutes species belonging to the dominant human colonic microbiota ('Ruminococcus bicirculans') reveals two chromosomes and a selective capacity to utilize plant glucans.</title>
        <authorList>
            <consortium name="NISC Comparative Sequencing Program"/>
            <person name="Wegmann U."/>
            <person name="Louis P."/>
            <person name="Goesmann A."/>
            <person name="Henrissat B."/>
            <person name="Duncan S.H."/>
            <person name="Flint H.J."/>
        </authorList>
    </citation>
    <scope>NUCLEOTIDE SEQUENCE</scope>
    <source>
        <strain evidence="7">NBRC 103408</strain>
    </source>
</reference>
<keyword evidence="2" id="KW-0805">Transcription regulation</keyword>
<dbReference type="SUPFAM" id="SSF46785">
    <property type="entry name" value="Winged helix' DNA-binding domain"/>
    <property type="match status" value="1"/>
</dbReference>
<dbReference type="PRINTS" id="PR00037">
    <property type="entry name" value="HTHLACR"/>
</dbReference>
<dbReference type="Gene3D" id="3.40.50.1360">
    <property type="match status" value="1"/>
</dbReference>
<dbReference type="PANTHER" id="PTHR30363">
    <property type="entry name" value="HTH-TYPE TRANSCRIPTIONAL REGULATOR SRLR-RELATED"/>
    <property type="match status" value="1"/>
</dbReference>
<dbReference type="InterPro" id="IPR014036">
    <property type="entry name" value="DeoR-like_C"/>
</dbReference>
<dbReference type="Gene3D" id="1.10.10.10">
    <property type="entry name" value="Winged helix-like DNA-binding domain superfamily/Winged helix DNA-binding domain"/>
    <property type="match status" value="1"/>
</dbReference>
<evidence type="ECO:0000256" key="5">
    <source>
        <dbReference type="SAM" id="MobiDB-lite"/>
    </source>
</evidence>
<dbReference type="InterPro" id="IPR001034">
    <property type="entry name" value="DeoR_HTH"/>
</dbReference>
<dbReference type="SMART" id="SM01134">
    <property type="entry name" value="DeoRC"/>
    <property type="match status" value="1"/>
</dbReference>